<sequence>MKLSFAIDDRHIMKRYQGCVRCLEDAIDLFKWRFVGLDIEQIYIAYLTAEGNILAVIGENVGDCLASYLDIRNILRHAIILSADSLILAHNHPSGDPTPSYMDRDTTKRLALVTRMAGIKLLDHLIFANKKCQSFHSIGLL</sequence>
<dbReference type="InterPro" id="IPR020891">
    <property type="entry name" value="UPF0758_CS"/>
</dbReference>
<dbReference type="Pfam" id="PF04002">
    <property type="entry name" value="RadC"/>
    <property type="match status" value="1"/>
</dbReference>
<dbReference type="OrthoDB" id="152963at2"/>
<evidence type="ECO:0000256" key="4">
    <source>
        <dbReference type="ARBA" id="ARBA00022833"/>
    </source>
</evidence>
<gene>
    <name evidence="7" type="ordered locus">Zmob_1682</name>
</gene>
<dbReference type="RefSeq" id="WP_011241208.1">
    <property type="nucleotide sequence ID" value="NC_017262.1"/>
</dbReference>
<evidence type="ECO:0000313" key="7">
    <source>
        <dbReference type="EMBL" id="AEH63496.1"/>
    </source>
</evidence>
<dbReference type="GO" id="GO:0008237">
    <property type="term" value="F:metallopeptidase activity"/>
    <property type="evidence" value="ECO:0007669"/>
    <property type="project" value="UniProtKB-KW"/>
</dbReference>
<dbReference type="InterPro" id="IPR025657">
    <property type="entry name" value="RadC_JAB"/>
</dbReference>
<evidence type="ECO:0000256" key="2">
    <source>
        <dbReference type="ARBA" id="ARBA00022723"/>
    </source>
</evidence>
<feature type="domain" description="MPN" evidence="6">
    <location>
        <begin position="16"/>
        <end position="141"/>
    </location>
</feature>
<accession>A0A0H3G0E6</accession>
<organism evidence="7 8">
    <name type="scientific">Zymomonas mobilis subsp. mobilis (strain ATCC 10988 / DSM 424 / LMG 404 / NCIMB 8938 / NRRL B-806 / ZM1)</name>
    <dbReference type="NCBI Taxonomy" id="555217"/>
    <lineage>
        <taxon>Bacteria</taxon>
        <taxon>Pseudomonadati</taxon>
        <taxon>Pseudomonadota</taxon>
        <taxon>Alphaproteobacteria</taxon>
        <taxon>Sphingomonadales</taxon>
        <taxon>Zymomonadaceae</taxon>
        <taxon>Zymomonas</taxon>
    </lineage>
</organism>
<dbReference type="AlphaFoldDB" id="A0A0H3G0E6"/>
<reference evidence="7 8" key="1">
    <citation type="journal article" date="2011" name="J. Bacteriol.">
        <title>Genome sequence of the ethanol-producing Zymomonas mobilis subsp. mobilis lectotype strain ATCC 10988.</title>
        <authorList>
            <person name="Pappas K.M."/>
            <person name="Kouvelis V.N."/>
            <person name="Saunders E."/>
            <person name="Brettin T.S."/>
            <person name="Bruce D."/>
            <person name="Detter C."/>
            <person name="Balakireva M."/>
            <person name="Han C.S."/>
            <person name="Savvakis G."/>
            <person name="Kyrpides N.C."/>
            <person name="Typas M.A."/>
        </authorList>
    </citation>
    <scope>NUCLEOTIDE SEQUENCE [LARGE SCALE GENOMIC DNA]</scope>
    <source>
        <strain evidence="8">ATCC 10988 / DSM 424 / CCUG 17860 / LMG 404 / NCIMB 8938 / NRRL B-806 / ZM1</strain>
    </source>
</reference>
<dbReference type="InterPro" id="IPR001405">
    <property type="entry name" value="UPF0758"/>
</dbReference>
<dbReference type="KEGG" id="zmm:Zmob_1682"/>
<dbReference type="PANTHER" id="PTHR30471">
    <property type="entry name" value="DNA REPAIR PROTEIN RADC"/>
    <property type="match status" value="1"/>
</dbReference>
<keyword evidence="5" id="KW-0482">Metalloprotease</keyword>
<keyword evidence="4" id="KW-0862">Zinc</keyword>
<evidence type="ECO:0000313" key="8">
    <source>
        <dbReference type="Proteomes" id="UP000001494"/>
    </source>
</evidence>
<keyword evidence="3" id="KW-0378">Hydrolase</keyword>
<dbReference type="EMBL" id="CP002850">
    <property type="protein sequence ID" value="AEH63496.1"/>
    <property type="molecule type" value="Genomic_DNA"/>
</dbReference>
<dbReference type="Gene3D" id="3.40.140.10">
    <property type="entry name" value="Cytidine Deaminase, domain 2"/>
    <property type="match status" value="1"/>
</dbReference>
<dbReference type="eggNOG" id="COG2003">
    <property type="taxonomic scope" value="Bacteria"/>
</dbReference>
<evidence type="ECO:0000256" key="3">
    <source>
        <dbReference type="ARBA" id="ARBA00022801"/>
    </source>
</evidence>
<dbReference type="Proteomes" id="UP000001494">
    <property type="component" value="Chromosome"/>
</dbReference>
<evidence type="ECO:0000256" key="1">
    <source>
        <dbReference type="ARBA" id="ARBA00022670"/>
    </source>
</evidence>
<dbReference type="PANTHER" id="PTHR30471:SF3">
    <property type="entry name" value="UPF0758 PROTEIN YEES-RELATED"/>
    <property type="match status" value="1"/>
</dbReference>
<dbReference type="GeneID" id="79905211"/>
<dbReference type="HOGENOM" id="CLU_073529_3_0_5"/>
<protein>
    <submittedName>
        <fullName evidence="7">DNA repair protein RadC</fullName>
    </submittedName>
</protein>
<proteinExistence type="predicted"/>
<evidence type="ECO:0000256" key="5">
    <source>
        <dbReference type="ARBA" id="ARBA00023049"/>
    </source>
</evidence>
<evidence type="ECO:0000259" key="6">
    <source>
        <dbReference type="PROSITE" id="PS50249"/>
    </source>
</evidence>
<dbReference type="GO" id="GO:0046872">
    <property type="term" value="F:metal ion binding"/>
    <property type="evidence" value="ECO:0007669"/>
    <property type="project" value="UniProtKB-KW"/>
</dbReference>
<dbReference type="PROSITE" id="PS50249">
    <property type="entry name" value="MPN"/>
    <property type="match status" value="1"/>
</dbReference>
<keyword evidence="1" id="KW-0645">Protease</keyword>
<name>A0A0H3G0E6_ZYMMA</name>
<dbReference type="PROSITE" id="PS01302">
    <property type="entry name" value="UPF0758"/>
    <property type="match status" value="1"/>
</dbReference>
<keyword evidence="2" id="KW-0479">Metal-binding</keyword>
<dbReference type="InterPro" id="IPR037518">
    <property type="entry name" value="MPN"/>
</dbReference>
<dbReference type="GO" id="GO:0006508">
    <property type="term" value="P:proteolysis"/>
    <property type="evidence" value="ECO:0007669"/>
    <property type="project" value="UniProtKB-KW"/>
</dbReference>
<dbReference type="CDD" id="cd08071">
    <property type="entry name" value="MPN_DUF2466"/>
    <property type="match status" value="1"/>
</dbReference>